<evidence type="ECO:0000313" key="3">
    <source>
        <dbReference type="Proteomes" id="UP000799424"/>
    </source>
</evidence>
<feature type="region of interest" description="Disordered" evidence="1">
    <location>
        <begin position="1"/>
        <end position="29"/>
    </location>
</feature>
<proteinExistence type="predicted"/>
<name>A0A6A6ZPP1_9PLEO</name>
<keyword evidence="3" id="KW-1185">Reference proteome</keyword>
<feature type="compositionally biased region" description="Pro residues" evidence="1">
    <location>
        <begin position="85"/>
        <end position="94"/>
    </location>
</feature>
<protein>
    <submittedName>
        <fullName evidence="2">Uncharacterized protein</fullName>
    </submittedName>
</protein>
<evidence type="ECO:0000313" key="2">
    <source>
        <dbReference type="EMBL" id="KAF2822384.1"/>
    </source>
</evidence>
<gene>
    <name evidence="2" type="ORF">CC86DRAFT_78127</name>
</gene>
<feature type="compositionally biased region" description="Polar residues" evidence="1">
    <location>
        <begin position="95"/>
        <end position="114"/>
    </location>
</feature>
<dbReference type="EMBL" id="MU006234">
    <property type="protein sequence ID" value="KAF2822384.1"/>
    <property type="molecule type" value="Genomic_DNA"/>
</dbReference>
<dbReference type="OrthoDB" id="3685657at2759"/>
<feature type="compositionally biased region" description="Low complexity" evidence="1">
    <location>
        <begin position="42"/>
        <end position="84"/>
    </location>
</feature>
<organism evidence="2 3">
    <name type="scientific">Ophiobolus disseminans</name>
    <dbReference type="NCBI Taxonomy" id="1469910"/>
    <lineage>
        <taxon>Eukaryota</taxon>
        <taxon>Fungi</taxon>
        <taxon>Dikarya</taxon>
        <taxon>Ascomycota</taxon>
        <taxon>Pezizomycotina</taxon>
        <taxon>Dothideomycetes</taxon>
        <taxon>Pleosporomycetidae</taxon>
        <taxon>Pleosporales</taxon>
        <taxon>Pleosporineae</taxon>
        <taxon>Phaeosphaeriaceae</taxon>
        <taxon>Ophiobolus</taxon>
    </lineage>
</organism>
<evidence type="ECO:0000256" key="1">
    <source>
        <dbReference type="SAM" id="MobiDB-lite"/>
    </source>
</evidence>
<accession>A0A6A6ZPP1</accession>
<feature type="region of interest" description="Disordered" evidence="1">
    <location>
        <begin position="42"/>
        <end position="118"/>
    </location>
</feature>
<reference evidence="2" key="1">
    <citation type="journal article" date="2020" name="Stud. Mycol.">
        <title>101 Dothideomycetes genomes: a test case for predicting lifestyles and emergence of pathogens.</title>
        <authorList>
            <person name="Haridas S."/>
            <person name="Albert R."/>
            <person name="Binder M."/>
            <person name="Bloem J."/>
            <person name="Labutti K."/>
            <person name="Salamov A."/>
            <person name="Andreopoulos B."/>
            <person name="Baker S."/>
            <person name="Barry K."/>
            <person name="Bills G."/>
            <person name="Bluhm B."/>
            <person name="Cannon C."/>
            <person name="Castanera R."/>
            <person name="Culley D."/>
            <person name="Daum C."/>
            <person name="Ezra D."/>
            <person name="Gonzalez J."/>
            <person name="Henrissat B."/>
            <person name="Kuo A."/>
            <person name="Liang C."/>
            <person name="Lipzen A."/>
            <person name="Lutzoni F."/>
            <person name="Magnuson J."/>
            <person name="Mondo S."/>
            <person name="Nolan M."/>
            <person name="Ohm R."/>
            <person name="Pangilinan J."/>
            <person name="Park H.-J."/>
            <person name="Ramirez L."/>
            <person name="Alfaro M."/>
            <person name="Sun H."/>
            <person name="Tritt A."/>
            <person name="Yoshinaga Y."/>
            <person name="Zwiers L.-H."/>
            <person name="Turgeon B."/>
            <person name="Goodwin S."/>
            <person name="Spatafora J."/>
            <person name="Crous P."/>
            <person name="Grigoriev I."/>
        </authorList>
    </citation>
    <scope>NUCLEOTIDE SEQUENCE</scope>
    <source>
        <strain evidence="2">CBS 113818</strain>
    </source>
</reference>
<sequence length="160" mass="17519">MKSSRSALVAEDHFTHTSHNTRSNKSKTLHISPMNYKLIMTQQQPTPTKTSPTTPIAIAITTPSTSTKQTLTPSPTPNASTSPTPNIPTHPSLPPISTTSQPQLQNNNTYTTPHSAEDQKRIWYHDSLQIGTKHVQDEWGFHSTAGSRACTPEPGVREGQ</sequence>
<dbReference type="Proteomes" id="UP000799424">
    <property type="component" value="Unassembled WGS sequence"/>
</dbReference>
<dbReference type="AlphaFoldDB" id="A0A6A6ZPP1"/>